<evidence type="ECO:0000313" key="1">
    <source>
        <dbReference type="EMBL" id="THU65129.1"/>
    </source>
</evidence>
<dbReference type="AlphaFoldDB" id="A0A4S8JSP1"/>
<evidence type="ECO:0000313" key="2">
    <source>
        <dbReference type="Proteomes" id="UP000317650"/>
    </source>
</evidence>
<gene>
    <name evidence="1" type="ORF">C4D60_Mb05t00400</name>
</gene>
<dbReference type="Proteomes" id="UP000317650">
    <property type="component" value="Chromosome 5"/>
</dbReference>
<organism evidence="1 2">
    <name type="scientific">Musa balbisiana</name>
    <name type="common">Banana</name>
    <dbReference type="NCBI Taxonomy" id="52838"/>
    <lineage>
        <taxon>Eukaryota</taxon>
        <taxon>Viridiplantae</taxon>
        <taxon>Streptophyta</taxon>
        <taxon>Embryophyta</taxon>
        <taxon>Tracheophyta</taxon>
        <taxon>Spermatophyta</taxon>
        <taxon>Magnoliopsida</taxon>
        <taxon>Liliopsida</taxon>
        <taxon>Zingiberales</taxon>
        <taxon>Musaceae</taxon>
        <taxon>Musa</taxon>
    </lineage>
</organism>
<accession>A0A4S8JSP1</accession>
<protein>
    <submittedName>
        <fullName evidence="1">Uncharacterized protein</fullName>
    </submittedName>
</protein>
<comment type="caution">
    <text evidence="1">The sequence shown here is derived from an EMBL/GenBank/DDBJ whole genome shotgun (WGS) entry which is preliminary data.</text>
</comment>
<sequence length="114" mass="13426">MGRKELQRWIDSTKAIDEGNEGARRGYRQRWAKLQQWTKPLRVTDVGFRFCFWFLLPGQAREQGVRLVQLNQLTRPIDPKLDQFGSGTHSRRIAPGLKQALEWRFIETPHPEIL</sequence>
<name>A0A4S8JSP1_MUSBA</name>
<keyword evidence="2" id="KW-1185">Reference proteome</keyword>
<reference evidence="1 2" key="1">
    <citation type="journal article" date="2019" name="Nat. Plants">
        <title>Genome sequencing of Musa balbisiana reveals subgenome evolution and function divergence in polyploid bananas.</title>
        <authorList>
            <person name="Yao X."/>
        </authorList>
    </citation>
    <scope>NUCLEOTIDE SEQUENCE [LARGE SCALE GENOMIC DNA]</scope>
    <source>
        <strain evidence="2">cv. DH-PKW</strain>
        <tissue evidence="1">Leaves</tissue>
    </source>
</reference>
<proteinExistence type="predicted"/>
<dbReference type="EMBL" id="PYDT01000003">
    <property type="protein sequence ID" value="THU65129.1"/>
    <property type="molecule type" value="Genomic_DNA"/>
</dbReference>